<proteinExistence type="predicted"/>
<keyword evidence="1" id="KW-0812">Transmembrane</keyword>
<sequence length="92" mass="10337">MDRIKQGHQVHIMYVLRVRAMYIYFANAVLSFIVTSSSCCPAPEMGLSAANSCLQFWFVLLVMNHPEQSTTMVVKVSVELPAAYPNVRCHST</sequence>
<accession>A0A545V9A7</accession>
<keyword evidence="1" id="KW-1133">Transmembrane helix</keyword>
<keyword evidence="3" id="KW-1185">Reference proteome</keyword>
<reference evidence="2 3" key="1">
    <citation type="journal article" date="2019" name="Appl. Microbiol. Biotechnol.">
        <title>Genome sequence of Isaria javanica and comparative genome analysis insights into family S53 peptidase evolution in fungal entomopathogens.</title>
        <authorList>
            <person name="Lin R."/>
            <person name="Zhang X."/>
            <person name="Xin B."/>
            <person name="Zou M."/>
            <person name="Gao Y."/>
            <person name="Qin F."/>
            <person name="Hu Q."/>
            <person name="Xie B."/>
            <person name="Cheng X."/>
        </authorList>
    </citation>
    <scope>NUCLEOTIDE SEQUENCE [LARGE SCALE GENOMIC DNA]</scope>
    <source>
        <strain evidence="2 3">IJ1G</strain>
    </source>
</reference>
<dbReference type="EMBL" id="SPUK01000003">
    <property type="protein sequence ID" value="TQV98305.1"/>
    <property type="molecule type" value="Genomic_DNA"/>
</dbReference>
<dbReference type="Proteomes" id="UP000315783">
    <property type="component" value="Unassembled WGS sequence"/>
</dbReference>
<evidence type="ECO:0000256" key="1">
    <source>
        <dbReference type="SAM" id="Phobius"/>
    </source>
</evidence>
<evidence type="ECO:0000313" key="2">
    <source>
        <dbReference type="EMBL" id="TQV98305.1"/>
    </source>
</evidence>
<comment type="caution">
    <text evidence="2">The sequence shown here is derived from an EMBL/GenBank/DDBJ whole genome shotgun (WGS) entry which is preliminary data.</text>
</comment>
<evidence type="ECO:0000313" key="3">
    <source>
        <dbReference type="Proteomes" id="UP000315783"/>
    </source>
</evidence>
<name>A0A545V9A7_9HYPO</name>
<feature type="transmembrane region" description="Helical" evidence="1">
    <location>
        <begin position="12"/>
        <end position="33"/>
    </location>
</feature>
<dbReference type="AlphaFoldDB" id="A0A545V9A7"/>
<protein>
    <submittedName>
        <fullName evidence="2">Uncharacterized protein</fullName>
    </submittedName>
</protein>
<gene>
    <name evidence="2" type="ORF">IF1G_02385</name>
</gene>
<organism evidence="2 3">
    <name type="scientific">Cordyceps javanica</name>
    <dbReference type="NCBI Taxonomy" id="43265"/>
    <lineage>
        <taxon>Eukaryota</taxon>
        <taxon>Fungi</taxon>
        <taxon>Dikarya</taxon>
        <taxon>Ascomycota</taxon>
        <taxon>Pezizomycotina</taxon>
        <taxon>Sordariomycetes</taxon>
        <taxon>Hypocreomycetidae</taxon>
        <taxon>Hypocreales</taxon>
        <taxon>Cordycipitaceae</taxon>
        <taxon>Cordyceps</taxon>
    </lineage>
</organism>
<feature type="transmembrane region" description="Helical" evidence="1">
    <location>
        <begin position="45"/>
        <end position="63"/>
    </location>
</feature>
<keyword evidence="1" id="KW-0472">Membrane</keyword>